<dbReference type="InterPro" id="IPR003594">
    <property type="entry name" value="HATPase_dom"/>
</dbReference>
<dbReference type="InterPro" id="IPR013783">
    <property type="entry name" value="Ig-like_fold"/>
</dbReference>
<dbReference type="InterPro" id="IPR004358">
    <property type="entry name" value="Sig_transdc_His_kin-like_C"/>
</dbReference>
<dbReference type="Proteomes" id="UP000321907">
    <property type="component" value="Unassembled WGS sequence"/>
</dbReference>
<dbReference type="InterPro" id="IPR001789">
    <property type="entry name" value="Sig_transdc_resp-reg_receiver"/>
</dbReference>
<dbReference type="SMART" id="SM00342">
    <property type="entry name" value="HTH_ARAC"/>
    <property type="match status" value="1"/>
</dbReference>
<proteinExistence type="predicted"/>
<dbReference type="EMBL" id="VOXD01000027">
    <property type="protein sequence ID" value="TXF88052.1"/>
    <property type="molecule type" value="Genomic_DNA"/>
</dbReference>
<dbReference type="InterPro" id="IPR018060">
    <property type="entry name" value="HTH_AraC"/>
</dbReference>
<evidence type="ECO:0000256" key="3">
    <source>
        <dbReference type="ARBA" id="ARBA00022553"/>
    </source>
</evidence>
<keyword evidence="13" id="KW-1185">Reference proteome</keyword>
<organism evidence="12 13">
    <name type="scientific">Neolewinella aurantiaca</name>
    <dbReference type="NCBI Taxonomy" id="2602767"/>
    <lineage>
        <taxon>Bacteria</taxon>
        <taxon>Pseudomonadati</taxon>
        <taxon>Bacteroidota</taxon>
        <taxon>Saprospiria</taxon>
        <taxon>Saprospirales</taxon>
        <taxon>Lewinellaceae</taxon>
        <taxon>Neolewinella</taxon>
    </lineage>
</organism>
<evidence type="ECO:0000256" key="6">
    <source>
        <dbReference type="ARBA" id="ARBA00023163"/>
    </source>
</evidence>
<dbReference type="Pfam" id="PF02518">
    <property type="entry name" value="HATPase_c"/>
    <property type="match status" value="1"/>
</dbReference>
<dbReference type="EC" id="2.7.13.3" evidence="2"/>
<dbReference type="CDD" id="cd00156">
    <property type="entry name" value="REC"/>
    <property type="match status" value="1"/>
</dbReference>
<keyword evidence="8" id="KW-0812">Transmembrane</keyword>
<dbReference type="Gene3D" id="1.10.10.60">
    <property type="entry name" value="Homeodomain-like"/>
    <property type="match status" value="1"/>
</dbReference>
<dbReference type="GO" id="GO:0043565">
    <property type="term" value="F:sequence-specific DNA binding"/>
    <property type="evidence" value="ECO:0007669"/>
    <property type="project" value="InterPro"/>
</dbReference>
<dbReference type="SUPFAM" id="SSF63829">
    <property type="entry name" value="Calcium-dependent phosphotriesterase"/>
    <property type="match status" value="1"/>
</dbReference>
<dbReference type="Pfam" id="PF00512">
    <property type="entry name" value="HisKA"/>
    <property type="match status" value="1"/>
</dbReference>
<dbReference type="OrthoDB" id="1383922at2"/>
<evidence type="ECO:0000313" key="13">
    <source>
        <dbReference type="Proteomes" id="UP000321907"/>
    </source>
</evidence>
<gene>
    <name evidence="12" type="ORF">FUA23_16345</name>
</gene>
<accession>A0A5C7FNU7</accession>
<dbReference type="InterPro" id="IPR018062">
    <property type="entry name" value="HTH_AraC-typ_CS"/>
</dbReference>
<dbReference type="InterPro" id="IPR036097">
    <property type="entry name" value="HisK_dim/P_sf"/>
</dbReference>
<dbReference type="SMART" id="SM00388">
    <property type="entry name" value="HisKA"/>
    <property type="match status" value="1"/>
</dbReference>
<dbReference type="PRINTS" id="PR00344">
    <property type="entry name" value="BCTRLSENSOR"/>
</dbReference>
<dbReference type="PANTHER" id="PTHR43547:SF2">
    <property type="entry name" value="HYBRID SIGNAL TRANSDUCTION HISTIDINE KINASE C"/>
    <property type="match status" value="1"/>
</dbReference>
<dbReference type="PROSITE" id="PS00041">
    <property type="entry name" value="HTH_ARAC_FAMILY_1"/>
    <property type="match status" value="1"/>
</dbReference>
<feature type="domain" description="Response regulatory" evidence="11">
    <location>
        <begin position="1035"/>
        <end position="1150"/>
    </location>
</feature>
<dbReference type="PANTHER" id="PTHR43547">
    <property type="entry name" value="TWO-COMPONENT HISTIDINE KINASE"/>
    <property type="match status" value="1"/>
</dbReference>
<dbReference type="InterPro" id="IPR011110">
    <property type="entry name" value="Reg_prop"/>
</dbReference>
<dbReference type="GO" id="GO:0003700">
    <property type="term" value="F:DNA-binding transcription factor activity"/>
    <property type="evidence" value="ECO:0007669"/>
    <property type="project" value="InterPro"/>
</dbReference>
<dbReference type="InterPro" id="IPR036890">
    <property type="entry name" value="HATPase_C_sf"/>
</dbReference>
<dbReference type="Pfam" id="PF07494">
    <property type="entry name" value="Reg_prop"/>
    <property type="match status" value="1"/>
</dbReference>
<evidence type="ECO:0000259" key="11">
    <source>
        <dbReference type="PROSITE" id="PS50110"/>
    </source>
</evidence>
<evidence type="ECO:0000256" key="7">
    <source>
        <dbReference type="PROSITE-ProRule" id="PRU00169"/>
    </source>
</evidence>
<evidence type="ECO:0000256" key="1">
    <source>
        <dbReference type="ARBA" id="ARBA00000085"/>
    </source>
</evidence>
<evidence type="ECO:0000256" key="8">
    <source>
        <dbReference type="SAM" id="Phobius"/>
    </source>
</evidence>
<keyword evidence="4" id="KW-0805">Transcription regulation</keyword>
<keyword evidence="8" id="KW-0472">Membrane</keyword>
<dbReference type="SMART" id="SM00448">
    <property type="entry name" value="REC"/>
    <property type="match status" value="1"/>
</dbReference>
<dbReference type="SUPFAM" id="SSF55874">
    <property type="entry name" value="ATPase domain of HSP90 chaperone/DNA topoisomerase II/histidine kinase"/>
    <property type="match status" value="1"/>
</dbReference>
<dbReference type="PROSITE" id="PS50109">
    <property type="entry name" value="HIS_KIN"/>
    <property type="match status" value="1"/>
</dbReference>
<evidence type="ECO:0000256" key="2">
    <source>
        <dbReference type="ARBA" id="ARBA00012438"/>
    </source>
</evidence>
<dbReference type="Gene3D" id="2.60.40.10">
    <property type="entry name" value="Immunoglobulins"/>
    <property type="match status" value="1"/>
</dbReference>
<dbReference type="InterPro" id="IPR011006">
    <property type="entry name" value="CheY-like_superfamily"/>
</dbReference>
<dbReference type="InterPro" id="IPR011123">
    <property type="entry name" value="Y_Y_Y"/>
</dbReference>
<dbReference type="InterPro" id="IPR015943">
    <property type="entry name" value="WD40/YVTN_repeat-like_dom_sf"/>
</dbReference>
<comment type="caution">
    <text evidence="12">The sequence shown here is derived from an EMBL/GenBank/DDBJ whole genome shotgun (WGS) entry which is preliminary data.</text>
</comment>
<dbReference type="Gene3D" id="1.10.287.130">
    <property type="match status" value="1"/>
</dbReference>
<keyword evidence="8" id="KW-1133">Transmembrane helix</keyword>
<dbReference type="Pfam" id="PF00072">
    <property type="entry name" value="Response_reg"/>
    <property type="match status" value="1"/>
</dbReference>
<name>A0A5C7FNU7_9BACT</name>
<dbReference type="GO" id="GO:0000155">
    <property type="term" value="F:phosphorelay sensor kinase activity"/>
    <property type="evidence" value="ECO:0007669"/>
    <property type="project" value="InterPro"/>
</dbReference>
<dbReference type="Gene3D" id="3.40.50.2300">
    <property type="match status" value="1"/>
</dbReference>
<evidence type="ECO:0000256" key="4">
    <source>
        <dbReference type="ARBA" id="ARBA00023015"/>
    </source>
</evidence>
<dbReference type="Pfam" id="PF12833">
    <property type="entry name" value="HTH_18"/>
    <property type="match status" value="1"/>
</dbReference>
<protein>
    <recommendedName>
        <fullName evidence="2">histidine kinase</fullName>
        <ecNumber evidence="2">2.7.13.3</ecNumber>
    </recommendedName>
</protein>
<sequence length="1293" mass="145587">MKGYYHNPFDSVSLANNTIHFIVEDDQQNLWIASDSYLSFFDRRKEVFQNFFKGQRTSYLYAGKKGSIWAMVNGKGLLKVSRDESSGQITFDSVKTAASGGNTLIGDEFGRVWIGAQDGLTQVENGTANKPATGFGFPVNQLEKGKDQGFWVASGATLRRVMYFKEENRLEVTAVCELPPLHERPEQLNRIVSLRNGKDNQLWIGTEDGLYRLNTLEANPVPVRVEDPTQFTRSALQGKINAITTDKYNNVWVGSTHGVVKILARASMLSYTDLRQLSASMSDNRVKAVFEDGKGDTWIGTEESGLYHQPAGSNAVNRIPLAAQSVANIAQRRFGEGLFVAGGNHLYEVDTSLDRPVASIKYSLSKAVMAEVEVSETEQWVGTWGDGLKIFNDDRELPIWKQELVEQTKHDFISLMVVGRNKYVWIGTRGNGLYRVSLQEGKVWHYLPSREKGVTSNAFISVVNDSNGNIWFGTRGGGVLLYNESTDTFTPYTTGEGLPSNTISAMLIDLENNLWLSTPEGIAVFRPHEQTFYTLTTDDGIYENNFQYNSAGSSPDRQRLYFGTTGGYYTIRGGDFKPRQLQAPTVITNLRTYGANALAHDTSFVAAELFSTPRQISLPYYRNNLSIGFSSLDLTAPNKTRYAYRLTGINDYWIYPDNDAREAIYFDLPHGKYHFAVKSTNSDGVWNEEAASLELTILPPYYLTVWAYWGYGIIAVFIAYLLYRLYRQWYQLRKNLLEEKISREKSQEYHQMRLVFFTDISHELRTPLTLILGTIENWKKRGGENLPVTSIQRVYANSIKMKQLINQLLDVHKHNAGEFELKVRPVNAARHFRQVVSTFTDHAAMNQLNLGFSSDGANLQAFLDLSITDKIIGNLVSNAIKYTTSGGTINVSLSQQTLKKKEAASLEITPGEYLSVVVEDNGIGMDEQDLLHVFDRYYQAKNQTPAHQSGSGIGMELVYKLTRLHQGAIIAESELGLFTRFIVYLPVEAELYPEATVLKTSPEPASAPENLIAPPVEHPAYTPRTEQPSGGKKGSVLVVEDNEELRQTIVDILSDDFNVLEAANGREGFEQAKQHTPRVIITDLVMPVGDGLSLIKNVRSDEATRHLPVFVLTAKSSDEARKECLEAGASDFIEKPFSMEFLRWKIHNSMDQQKSMRDKFSKTISVQSSEIELESPDEYLIQDLIKLVEDNIENPELSVQFLAHEIGMSRANLYRKLKSIVNDTPVSFIKKIRLDRARKILKMNKFYVSEVAYMCGFSSRKYFTRCFQKAFGCSPSEYAEQHKSSLSETEPTT</sequence>
<reference evidence="12 13" key="1">
    <citation type="submission" date="2019-08" db="EMBL/GenBank/DDBJ databases">
        <title>Lewinella sp. strain SSH13 Genome sequencing and assembly.</title>
        <authorList>
            <person name="Kim I."/>
        </authorList>
    </citation>
    <scope>NUCLEOTIDE SEQUENCE [LARGE SCALE GENOMIC DNA]</scope>
    <source>
        <strain evidence="12 13">SSH13</strain>
    </source>
</reference>
<dbReference type="SMART" id="SM00387">
    <property type="entry name" value="HATPase_c"/>
    <property type="match status" value="1"/>
</dbReference>
<dbReference type="Gene3D" id="2.130.10.10">
    <property type="entry name" value="YVTN repeat-like/Quinoprotein amine dehydrogenase"/>
    <property type="match status" value="2"/>
</dbReference>
<dbReference type="PROSITE" id="PS50110">
    <property type="entry name" value="RESPONSE_REGULATORY"/>
    <property type="match status" value="1"/>
</dbReference>
<evidence type="ECO:0000313" key="12">
    <source>
        <dbReference type="EMBL" id="TXF88052.1"/>
    </source>
</evidence>
<feature type="domain" description="HTH araC/xylS-type" evidence="9">
    <location>
        <begin position="1182"/>
        <end position="1281"/>
    </location>
</feature>
<dbReference type="InterPro" id="IPR009057">
    <property type="entry name" value="Homeodomain-like_sf"/>
</dbReference>
<dbReference type="CDD" id="cd00082">
    <property type="entry name" value="HisKA"/>
    <property type="match status" value="1"/>
</dbReference>
<dbReference type="SUPFAM" id="SSF52172">
    <property type="entry name" value="CheY-like"/>
    <property type="match status" value="1"/>
</dbReference>
<keyword evidence="6" id="KW-0804">Transcription</keyword>
<dbReference type="InterPro" id="IPR005467">
    <property type="entry name" value="His_kinase_dom"/>
</dbReference>
<dbReference type="SUPFAM" id="SSF46689">
    <property type="entry name" value="Homeodomain-like"/>
    <property type="match status" value="1"/>
</dbReference>
<dbReference type="InterPro" id="IPR003661">
    <property type="entry name" value="HisK_dim/P_dom"/>
</dbReference>
<keyword evidence="3 7" id="KW-0597">Phosphoprotein</keyword>
<feature type="modified residue" description="4-aspartylphosphate" evidence="7">
    <location>
        <position position="1083"/>
    </location>
</feature>
<evidence type="ECO:0000256" key="5">
    <source>
        <dbReference type="ARBA" id="ARBA00023125"/>
    </source>
</evidence>
<dbReference type="SUPFAM" id="SSF47384">
    <property type="entry name" value="Homodimeric domain of signal transducing histidine kinase"/>
    <property type="match status" value="1"/>
</dbReference>
<dbReference type="Gene3D" id="3.30.565.10">
    <property type="entry name" value="Histidine kinase-like ATPase, C-terminal domain"/>
    <property type="match status" value="1"/>
</dbReference>
<feature type="transmembrane region" description="Helical" evidence="8">
    <location>
        <begin position="706"/>
        <end position="726"/>
    </location>
</feature>
<dbReference type="Pfam" id="PF07495">
    <property type="entry name" value="Y_Y_Y"/>
    <property type="match status" value="1"/>
</dbReference>
<keyword evidence="5" id="KW-0238">DNA-binding</keyword>
<evidence type="ECO:0000259" key="10">
    <source>
        <dbReference type="PROSITE" id="PS50109"/>
    </source>
</evidence>
<dbReference type="InterPro" id="IPR011047">
    <property type="entry name" value="Quinoprotein_ADH-like_sf"/>
</dbReference>
<feature type="domain" description="Histidine kinase" evidence="10">
    <location>
        <begin position="759"/>
        <end position="989"/>
    </location>
</feature>
<dbReference type="SUPFAM" id="SSF50998">
    <property type="entry name" value="Quinoprotein alcohol dehydrogenase-like"/>
    <property type="match status" value="1"/>
</dbReference>
<evidence type="ECO:0000259" key="9">
    <source>
        <dbReference type="PROSITE" id="PS01124"/>
    </source>
</evidence>
<dbReference type="PROSITE" id="PS01124">
    <property type="entry name" value="HTH_ARAC_FAMILY_2"/>
    <property type="match status" value="1"/>
</dbReference>
<comment type="catalytic activity">
    <reaction evidence="1">
        <text>ATP + protein L-histidine = ADP + protein N-phospho-L-histidine.</text>
        <dbReference type="EC" id="2.7.13.3"/>
    </reaction>
</comment>